<evidence type="ECO:0000256" key="5">
    <source>
        <dbReference type="ARBA" id="ARBA00022702"/>
    </source>
</evidence>
<dbReference type="PANTHER" id="PTHR20968">
    <property type="entry name" value="ILGF DOMAIN-CONTAINING PROTEIN"/>
    <property type="match status" value="1"/>
</dbReference>
<dbReference type="InterPro" id="IPR016179">
    <property type="entry name" value="Insulin-like"/>
</dbReference>
<dbReference type="Proteomes" id="UP000593571">
    <property type="component" value="Unassembled WGS sequence"/>
</dbReference>
<gene>
    <name evidence="10" type="ORF">HJG63_006799</name>
</gene>
<keyword evidence="8" id="KW-0732">Signal</keyword>
<dbReference type="PANTHER" id="PTHR20968:SF2">
    <property type="entry name" value="INSULIN-LIKE PEPTIDE INSL5"/>
    <property type="match status" value="1"/>
</dbReference>
<reference evidence="10 11" key="1">
    <citation type="journal article" date="2020" name="Nature">
        <title>Six reference-quality genomes reveal evolution of bat adaptations.</title>
        <authorList>
            <person name="Jebb D."/>
            <person name="Huang Z."/>
            <person name="Pippel M."/>
            <person name="Hughes G.M."/>
            <person name="Lavrichenko K."/>
            <person name="Devanna P."/>
            <person name="Winkler S."/>
            <person name="Jermiin L.S."/>
            <person name="Skirmuntt E.C."/>
            <person name="Katzourakis A."/>
            <person name="Burkitt-Gray L."/>
            <person name="Ray D.A."/>
            <person name="Sullivan K.A.M."/>
            <person name="Roscito J.G."/>
            <person name="Kirilenko B.M."/>
            <person name="Davalos L.M."/>
            <person name="Corthals A.P."/>
            <person name="Power M.L."/>
            <person name="Jones G."/>
            <person name="Ransome R.D."/>
            <person name="Dechmann D.K.N."/>
            <person name="Locatelli A.G."/>
            <person name="Puechmaille S.J."/>
            <person name="Fedrigo O."/>
            <person name="Jarvis E.D."/>
            <person name="Hiller M."/>
            <person name="Vernes S.C."/>
            <person name="Myers E.W."/>
            <person name="Teeling E.C."/>
        </authorList>
    </citation>
    <scope>NUCLEOTIDE SEQUENCE [LARGE SCALE GENOMIC DNA]</scope>
    <source>
        <strain evidence="10">MRouAeg1</strain>
        <tissue evidence="10">Muscle</tissue>
    </source>
</reference>
<evidence type="ECO:0000256" key="7">
    <source>
        <dbReference type="RuleBase" id="RU000406"/>
    </source>
</evidence>
<dbReference type="SMART" id="SM00078">
    <property type="entry name" value="IlGF"/>
    <property type="match status" value="1"/>
</dbReference>
<protein>
    <submittedName>
        <fullName evidence="10">Insulin like 5</fullName>
    </submittedName>
</protein>
<comment type="subunit">
    <text evidence="3">Heterodimer of a B chain and an A chain linked by two disulfide bonds.</text>
</comment>
<dbReference type="Pfam" id="PF00049">
    <property type="entry name" value="Insulin"/>
    <property type="match status" value="1"/>
</dbReference>
<evidence type="ECO:0000256" key="4">
    <source>
        <dbReference type="ARBA" id="ARBA00022525"/>
    </source>
</evidence>
<name>A0A7J8K9T5_ROUAE</name>
<accession>A0A7J8K9T5</accession>
<dbReference type="GO" id="GO:0001664">
    <property type="term" value="F:G protein-coupled receptor binding"/>
    <property type="evidence" value="ECO:0007669"/>
    <property type="project" value="TreeGrafter"/>
</dbReference>
<evidence type="ECO:0000313" key="10">
    <source>
        <dbReference type="EMBL" id="KAF6505582.1"/>
    </source>
</evidence>
<dbReference type="CDD" id="cd04365">
    <property type="entry name" value="IlGF_relaxin_like"/>
    <property type="match status" value="1"/>
</dbReference>
<dbReference type="Gene3D" id="1.10.100.10">
    <property type="entry name" value="Insulin-like"/>
    <property type="match status" value="1"/>
</dbReference>
<evidence type="ECO:0000256" key="6">
    <source>
        <dbReference type="ARBA" id="ARBA00023157"/>
    </source>
</evidence>
<dbReference type="InterPro" id="IPR036438">
    <property type="entry name" value="Insulin-like_sf"/>
</dbReference>
<dbReference type="GO" id="GO:2000253">
    <property type="term" value="P:positive regulation of feeding behavior"/>
    <property type="evidence" value="ECO:0007669"/>
    <property type="project" value="TreeGrafter"/>
</dbReference>
<keyword evidence="5" id="KW-0372">Hormone</keyword>
<comment type="subcellular location">
    <subcellularLocation>
        <location evidence="1 7">Secreted</location>
    </subcellularLocation>
</comment>
<evidence type="ECO:0000256" key="1">
    <source>
        <dbReference type="ARBA" id="ARBA00004613"/>
    </source>
</evidence>
<dbReference type="GO" id="GO:0005179">
    <property type="term" value="F:hormone activity"/>
    <property type="evidence" value="ECO:0007669"/>
    <property type="project" value="UniProtKB-KW"/>
</dbReference>
<dbReference type="GO" id="GO:0005576">
    <property type="term" value="C:extracellular region"/>
    <property type="evidence" value="ECO:0007669"/>
    <property type="project" value="UniProtKB-SubCell"/>
</dbReference>
<dbReference type="InterPro" id="IPR051777">
    <property type="entry name" value="Insulin-like_neuro_ligands"/>
</dbReference>
<organism evidence="10 11">
    <name type="scientific">Rousettus aegyptiacus</name>
    <name type="common">Egyptian fruit bat</name>
    <name type="synonym">Pteropus aegyptiacus</name>
    <dbReference type="NCBI Taxonomy" id="9407"/>
    <lineage>
        <taxon>Eukaryota</taxon>
        <taxon>Metazoa</taxon>
        <taxon>Chordata</taxon>
        <taxon>Craniata</taxon>
        <taxon>Vertebrata</taxon>
        <taxon>Euteleostomi</taxon>
        <taxon>Mammalia</taxon>
        <taxon>Eutheria</taxon>
        <taxon>Laurasiatheria</taxon>
        <taxon>Chiroptera</taxon>
        <taxon>Yinpterochiroptera</taxon>
        <taxon>Pteropodoidea</taxon>
        <taxon>Pteropodidae</taxon>
        <taxon>Rousettinae</taxon>
        <taxon>Rousettus</taxon>
    </lineage>
</organism>
<feature type="chain" id="PRO_5029731852" evidence="8">
    <location>
        <begin position="23"/>
        <end position="135"/>
    </location>
</feature>
<dbReference type="AlphaFoldDB" id="A0A7J8K9T5"/>
<proteinExistence type="inferred from homology"/>
<feature type="domain" description="Insulin-like" evidence="9">
    <location>
        <begin position="26"/>
        <end position="135"/>
    </location>
</feature>
<dbReference type="PROSITE" id="PS00262">
    <property type="entry name" value="INSULIN"/>
    <property type="match status" value="1"/>
</dbReference>
<dbReference type="EMBL" id="JACASE010000001">
    <property type="protein sequence ID" value="KAF6505582.1"/>
    <property type="molecule type" value="Genomic_DNA"/>
</dbReference>
<comment type="caution">
    <text evidence="10">The sequence shown here is derived from an EMBL/GenBank/DDBJ whole genome shotgun (WGS) entry which is preliminary data.</text>
</comment>
<evidence type="ECO:0000256" key="8">
    <source>
        <dbReference type="SAM" id="SignalP"/>
    </source>
</evidence>
<sequence length="135" mass="15237">MMGSVFALFLFSVLLATSEVRSEKPLKLCGREYIRTVIYICASSRWRRDLEGIPLAQQAERGNYFWLPNEHEVSEESTAQNLPKVDSTEERSLQYEQLPTEGLGGSEKFSVMSRQDLQTLCCNNGCSMADLSTLC</sequence>
<keyword evidence="6" id="KW-1015">Disulfide bond</keyword>
<comment type="similarity">
    <text evidence="2 7">Belongs to the insulin family.</text>
</comment>
<dbReference type="InterPro" id="IPR022353">
    <property type="entry name" value="Insulin_CS"/>
</dbReference>
<keyword evidence="11" id="KW-1185">Reference proteome</keyword>
<keyword evidence="4 7" id="KW-0964">Secreted</keyword>
<dbReference type="SUPFAM" id="SSF56994">
    <property type="entry name" value="Insulin-like"/>
    <property type="match status" value="1"/>
</dbReference>
<evidence type="ECO:0000256" key="3">
    <source>
        <dbReference type="ARBA" id="ARBA00011207"/>
    </source>
</evidence>
<evidence type="ECO:0000256" key="2">
    <source>
        <dbReference type="ARBA" id="ARBA00009034"/>
    </source>
</evidence>
<dbReference type="OrthoDB" id="9443437at2759"/>
<evidence type="ECO:0000259" key="9">
    <source>
        <dbReference type="SMART" id="SM00078"/>
    </source>
</evidence>
<evidence type="ECO:0000313" key="11">
    <source>
        <dbReference type="Proteomes" id="UP000593571"/>
    </source>
</evidence>
<feature type="signal peptide" evidence="8">
    <location>
        <begin position="1"/>
        <end position="22"/>
    </location>
</feature>